<feature type="domain" description="Phorbol-ester/DAG-type" evidence="8">
    <location>
        <begin position="1011"/>
        <end position="1061"/>
    </location>
</feature>
<dbReference type="GO" id="GO:0017075">
    <property type="term" value="F:syntaxin-1 binding"/>
    <property type="evidence" value="ECO:0007669"/>
    <property type="project" value="TreeGrafter"/>
</dbReference>
<dbReference type="OMA" id="HEENNDP"/>
<feature type="domain" description="C2" evidence="7">
    <location>
        <begin position="1"/>
        <end position="97"/>
    </location>
</feature>
<dbReference type="GO" id="GO:0042734">
    <property type="term" value="C:presynaptic membrane"/>
    <property type="evidence" value="ECO:0007669"/>
    <property type="project" value="TreeGrafter"/>
</dbReference>
<protein>
    <submittedName>
        <fullName evidence="11">Uncharacterized protein</fullName>
    </submittedName>
</protein>
<feature type="compositionally biased region" description="Low complexity" evidence="6">
    <location>
        <begin position="424"/>
        <end position="444"/>
    </location>
</feature>
<feature type="region of interest" description="Disordered" evidence="6">
    <location>
        <begin position="488"/>
        <end position="512"/>
    </location>
</feature>
<gene>
    <name evidence="11" type="ORF">RDWZM_005194</name>
</gene>
<keyword evidence="1" id="KW-0479">Metal-binding</keyword>
<feature type="compositionally biased region" description="Polar residues" evidence="6">
    <location>
        <begin position="600"/>
        <end position="624"/>
    </location>
</feature>
<dbReference type="InterPro" id="IPR014772">
    <property type="entry name" value="Munc13_dom-2"/>
</dbReference>
<dbReference type="GO" id="GO:0061789">
    <property type="term" value="P:dense core granule priming"/>
    <property type="evidence" value="ECO:0007669"/>
    <property type="project" value="TreeGrafter"/>
</dbReference>
<dbReference type="GO" id="GO:0005509">
    <property type="term" value="F:calcium ion binding"/>
    <property type="evidence" value="ECO:0007669"/>
    <property type="project" value="InterPro"/>
</dbReference>
<dbReference type="PROSITE" id="PS51258">
    <property type="entry name" value="MHD1"/>
    <property type="match status" value="1"/>
</dbReference>
<keyword evidence="4" id="KW-0862">Zinc</keyword>
<feature type="compositionally biased region" description="Low complexity" evidence="6">
    <location>
        <begin position="492"/>
        <end position="509"/>
    </location>
</feature>
<dbReference type="SMART" id="SM00109">
    <property type="entry name" value="C1"/>
    <property type="match status" value="1"/>
</dbReference>
<keyword evidence="12" id="KW-1185">Reference proteome</keyword>
<dbReference type="Gene3D" id="1.20.58.1100">
    <property type="match status" value="1"/>
</dbReference>
<dbReference type="SMART" id="SM00239">
    <property type="entry name" value="C2"/>
    <property type="match status" value="3"/>
</dbReference>
<dbReference type="GO" id="GO:0035249">
    <property type="term" value="P:synaptic transmission, glutamatergic"/>
    <property type="evidence" value="ECO:0007669"/>
    <property type="project" value="TreeGrafter"/>
</dbReference>
<accession>A0A9Q0M5P2</accession>
<feature type="region of interest" description="Disordered" evidence="6">
    <location>
        <begin position="218"/>
        <end position="245"/>
    </location>
</feature>
<dbReference type="GO" id="GO:0016081">
    <property type="term" value="P:synaptic vesicle docking"/>
    <property type="evidence" value="ECO:0007669"/>
    <property type="project" value="TreeGrafter"/>
</dbReference>
<dbReference type="GO" id="GO:0005543">
    <property type="term" value="F:phospholipid binding"/>
    <property type="evidence" value="ECO:0007669"/>
    <property type="project" value="InterPro"/>
</dbReference>
<reference evidence="11" key="1">
    <citation type="submission" date="2022-12" db="EMBL/GenBank/DDBJ databases">
        <title>Genome assemblies of Blomia tropicalis.</title>
        <authorList>
            <person name="Cui Y."/>
        </authorList>
    </citation>
    <scope>NUCLEOTIDE SEQUENCE</scope>
    <source>
        <tissue evidence="11">Adult mites</tissue>
    </source>
</reference>
<dbReference type="FunFam" id="2.60.40.150:FF:000014">
    <property type="entry name" value="protein unc-13 homolog B"/>
    <property type="match status" value="1"/>
</dbReference>
<dbReference type="PRINTS" id="PR00360">
    <property type="entry name" value="C2DOMAIN"/>
</dbReference>
<dbReference type="InterPro" id="IPR037302">
    <property type="entry name" value="Unc-13_C2B"/>
</dbReference>
<dbReference type="CDD" id="cd08395">
    <property type="entry name" value="C2C_Munc13"/>
    <property type="match status" value="1"/>
</dbReference>
<dbReference type="InterPro" id="IPR010439">
    <property type="entry name" value="MUN_dom"/>
</dbReference>
<dbReference type="GO" id="GO:0008270">
    <property type="term" value="F:zinc ion binding"/>
    <property type="evidence" value="ECO:0007669"/>
    <property type="project" value="UniProtKB-KW"/>
</dbReference>
<dbReference type="InterPro" id="IPR000008">
    <property type="entry name" value="C2_dom"/>
</dbReference>
<evidence type="ECO:0000256" key="3">
    <source>
        <dbReference type="ARBA" id="ARBA00022771"/>
    </source>
</evidence>
<keyword evidence="2" id="KW-0677">Repeat</keyword>
<evidence type="ECO:0000256" key="6">
    <source>
        <dbReference type="SAM" id="MobiDB-lite"/>
    </source>
</evidence>
<dbReference type="EMBL" id="JAPWDV010000002">
    <property type="protein sequence ID" value="KAJ6219382.1"/>
    <property type="molecule type" value="Genomic_DNA"/>
</dbReference>
<dbReference type="GO" id="GO:0099525">
    <property type="term" value="P:presynaptic dense core vesicle exocytosis"/>
    <property type="evidence" value="ECO:0007669"/>
    <property type="project" value="TreeGrafter"/>
</dbReference>
<dbReference type="SMART" id="SM01145">
    <property type="entry name" value="DUF1041"/>
    <property type="match status" value="1"/>
</dbReference>
<evidence type="ECO:0000259" key="10">
    <source>
        <dbReference type="PROSITE" id="PS51259"/>
    </source>
</evidence>
<feature type="region of interest" description="Disordered" evidence="6">
    <location>
        <begin position="2145"/>
        <end position="2175"/>
    </location>
</feature>
<dbReference type="GO" id="GO:0030672">
    <property type="term" value="C:synaptic vesicle membrane"/>
    <property type="evidence" value="ECO:0007669"/>
    <property type="project" value="TreeGrafter"/>
</dbReference>
<comment type="caution">
    <text evidence="11">The sequence shown here is derived from an EMBL/GenBank/DDBJ whole genome shotgun (WGS) entry which is preliminary data.</text>
</comment>
<dbReference type="FunFam" id="3.30.60.20:FF:000001">
    <property type="entry name" value="Protein unc-13 homolog B"/>
    <property type="match status" value="1"/>
</dbReference>
<dbReference type="Pfam" id="PF06292">
    <property type="entry name" value="MUN"/>
    <property type="match status" value="1"/>
</dbReference>
<feature type="region of interest" description="Disordered" evidence="6">
    <location>
        <begin position="343"/>
        <end position="387"/>
    </location>
</feature>
<feature type="compositionally biased region" description="Low complexity" evidence="6">
    <location>
        <begin position="625"/>
        <end position="648"/>
    </location>
</feature>
<feature type="domain" description="C2" evidence="7">
    <location>
        <begin position="1109"/>
        <end position="1241"/>
    </location>
</feature>
<organism evidence="11 12">
    <name type="scientific">Blomia tropicalis</name>
    <name type="common">Mite</name>
    <dbReference type="NCBI Taxonomy" id="40697"/>
    <lineage>
        <taxon>Eukaryota</taxon>
        <taxon>Metazoa</taxon>
        <taxon>Ecdysozoa</taxon>
        <taxon>Arthropoda</taxon>
        <taxon>Chelicerata</taxon>
        <taxon>Arachnida</taxon>
        <taxon>Acari</taxon>
        <taxon>Acariformes</taxon>
        <taxon>Sarcoptiformes</taxon>
        <taxon>Astigmata</taxon>
        <taxon>Glycyphagoidea</taxon>
        <taxon>Echimyopodidae</taxon>
        <taxon>Blomia</taxon>
    </lineage>
</organism>
<feature type="compositionally biased region" description="Polar residues" evidence="6">
    <location>
        <begin position="233"/>
        <end position="245"/>
    </location>
</feature>
<dbReference type="Proteomes" id="UP001142055">
    <property type="component" value="Chromosome 2"/>
</dbReference>
<dbReference type="PANTHER" id="PTHR10480:SF12">
    <property type="entry name" value="UNC-13, ISOFORM E"/>
    <property type="match status" value="1"/>
</dbReference>
<feature type="region of interest" description="Disordered" evidence="6">
    <location>
        <begin position="552"/>
        <end position="655"/>
    </location>
</feature>
<feature type="compositionally biased region" description="Polar residues" evidence="6">
    <location>
        <begin position="552"/>
        <end position="577"/>
    </location>
</feature>
<dbReference type="Gene3D" id="2.60.40.150">
    <property type="entry name" value="C2 domain"/>
    <property type="match status" value="3"/>
</dbReference>
<dbReference type="Gene3D" id="3.30.60.20">
    <property type="match status" value="1"/>
</dbReference>
<dbReference type="CDD" id="cd04027">
    <property type="entry name" value="C2B_Munc13"/>
    <property type="match status" value="1"/>
</dbReference>
<dbReference type="GO" id="GO:0019992">
    <property type="term" value="F:diacylglycerol binding"/>
    <property type="evidence" value="ECO:0007669"/>
    <property type="project" value="InterPro"/>
</dbReference>
<evidence type="ECO:0000256" key="1">
    <source>
        <dbReference type="ARBA" id="ARBA00022723"/>
    </source>
</evidence>
<keyword evidence="3" id="KW-0863">Zinc-finger</keyword>
<evidence type="ECO:0000259" key="9">
    <source>
        <dbReference type="PROSITE" id="PS51258"/>
    </source>
</evidence>
<dbReference type="Pfam" id="PF00130">
    <property type="entry name" value="C1_1"/>
    <property type="match status" value="1"/>
</dbReference>
<feature type="domain" description="C2" evidence="7">
    <location>
        <begin position="1978"/>
        <end position="2105"/>
    </location>
</feature>
<feature type="region of interest" description="Disordered" evidence="6">
    <location>
        <begin position="859"/>
        <end position="880"/>
    </location>
</feature>
<dbReference type="InterPro" id="IPR014770">
    <property type="entry name" value="Munc13_1"/>
</dbReference>
<dbReference type="FunFam" id="1.10.357.50:FF:000001">
    <property type="entry name" value="Protein unc-13 homolog B"/>
    <property type="match status" value="1"/>
</dbReference>
<feature type="region of interest" description="Disordered" evidence="6">
    <location>
        <begin position="423"/>
        <end position="456"/>
    </location>
</feature>
<dbReference type="SUPFAM" id="SSF57889">
    <property type="entry name" value="Cysteine-rich domain"/>
    <property type="match status" value="1"/>
</dbReference>
<dbReference type="FunFam" id="2.60.40.150:FF:000002">
    <property type="entry name" value="Protein unc-13 homolog B"/>
    <property type="match status" value="1"/>
</dbReference>
<dbReference type="GO" id="GO:0016082">
    <property type="term" value="P:synaptic vesicle priming"/>
    <property type="evidence" value="ECO:0007669"/>
    <property type="project" value="TreeGrafter"/>
</dbReference>
<keyword evidence="5" id="KW-0106">Calcium</keyword>
<dbReference type="GO" id="GO:0098831">
    <property type="term" value="C:presynaptic active zone cytoplasmic component"/>
    <property type="evidence" value="ECO:0007669"/>
    <property type="project" value="TreeGrafter"/>
</dbReference>
<evidence type="ECO:0000259" key="7">
    <source>
        <dbReference type="PROSITE" id="PS50004"/>
    </source>
</evidence>
<dbReference type="GO" id="GO:0005516">
    <property type="term" value="F:calmodulin binding"/>
    <property type="evidence" value="ECO:0007669"/>
    <property type="project" value="TreeGrafter"/>
</dbReference>
<evidence type="ECO:0000256" key="2">
    <source>
        <dbReference type="ARBA" id="ARBA00022737"/>
    </source>
</evidence>
<dbReference type="InterPro" id="IPR046349">
    <property type="entry name" value="C1-like_sf"/>
</dbReference>
<dbReference type="PROSITE" id="PS51259">
    <property type="entry name" value="MHD2"/>
    <property type="match status" value="1"/>
</dbReference>
<evidence type="ECO:0000259" key="8">
    <source>
        <dbReference type="PROSITE" id="PS50081"/>
    </source>
</evidence>
<name>A0A9Q0M5P2_BLOTA</name>
<dbReference type="PROSITE" id="PS50004">
    <property type="entry name" value="C2"/>
    <property type="match status" value="3"/>
</dbReference>
<proteinExistence type="predicted"/>
<dbReference type="Gene3D" id="1.10.357.50">
    <property type="match status" value="1"/>
</dbReference>
<dbReference type="GO" id="GO:0043195">
    <property type="term" value="C:terminal bouton"/>
    <property type="evidence" value="ECO:0007669"/>
    <property type="project" value="TreeGrafter"/>
</dbReference>
<feature type="domain" description="MHD2" evidence="10">
    <location>
        <begin position="1804"/>
        <end position="1962"/>
    </location>
</feature>
<dbReference type="GO" id="GO:0031594">
    <property type="term" value="C:neuromuscular junction"/>
    <property type="evidence" value="ECO:0007669"/>
    <property type="project" value="TreeGrafter"/>
</dbReference>
<dbReference type="FunFam" id="2.60.40.150:FF:000031">
    <property type="entry name" value="Protein unc-13 homolog B"/>
    <property type="match status" value="1"/>
</dbReference>
<dbReference type="Pfam" id="PF00168">
    <property type="entry name" value="C2"/>
    <property type="match status" value="3"/>
</dbReference>
<feature type="compositionally biased region" description="Low complexity" evidence="6">
    <location>
        <begin position="358"/>
        <end position="387"/>
    </location>
</feature>
<evidence type="ECO:0000313" key="12">
    <source>
        <dbReference type="Proteomes" id="UP001142055"/>
    </source>
</evidence>
<sequence>MALLCVTVRKAKLLGNDAQYSTYVTIKLENVKSTTIQVKGCNPSWEQDFMFETNRLDTGLVIELWNKGILWDKMIGSIWIPLSGIEYSDQTGEGQWMPVDAELDVFDGEICGTRNATGHFLLLEMHFEPVFEYQMEDIEGYAQNRKEINNYIEQEMYPCFQSESNNLQPSKPASFHGHQLYSGLSEDSDYTSDMSYPNQQYPQYVSYHQANSSSSQFDSMVRQFKSSQSSSSPIPASLTNQDVQSQQSIVSNNFDHDSTTTVTDQCTKPKPKRELPFGGCTDLRNIRAMTIQQNNGILTPGSVTIGSNNNNKLCTMNHEENNDPLCYNSRPRRALPQINFNRESQLASSGRKMPSIPQNRNNCMNHHQQQNEQQFRQQLPSQQQQHQLNHPFVQQPQHQFNVPNMVGPRFIVPNQFDGKQMISNNQQHHQQQQQQQNQKFNQEQTGPDPQSYRLRERRKAIRKPSLERQGGFEQHDEHYAAEQRRKSIMETQQNQQHQHQQQQQQQQQQPNGIQVQFATVQTKPTTANTAMFNNQNHNQINSCNNQAFGTKTTNLNVRTGPDSTQQNSLTNSFTNSAIPDFKMDTSDVFFQPPPQQQQQKTNQMGPFGSEQPQSKSQASTIPSIQQPQTVQQHQKPIQPQEQQSQRPQHPNLQSQDTLSSDIVNLNFDSEQQEEYYLDQQYEENWSRRQAQFENDTNQNQNQHLMNQQSAQPNFGMWNNVQGQQSAGMANGIGGPFPAEGLGSETFFNNKDANQQPQPPSIVISNIEQQNQTAGHNQTIMNNNDIVTSNKVQDNFPVNKETQREESGIFGGIMKQPSMDINGHPVQKFDTNTNDIFATINNQQPTNDSSQINEPKSVTFNEQVDKKSPPQSSGGGLTALFGGENSLVVQTNTEGMSRARVRWINAFNKISSHLNENGPRPTTAADIFRGFFARGGDNPFFSGIDAMPDIRPRKKSIPLVSELVLKTMAANKRNAGLTSAIPRASLNDEELKTHVYKKTLQALIYPISSTTPHNFQPWTATSPTYCYECEGLLWGIARQGVRCTECGVKCHEKCRDLLNADCLQRAAEKSSKHGAEDKANNIIMAMKERMKIREREKPEIFELIRNVFGVDPDPHIDEMQKAEQVMLDSSWSAKITITVICAQGLIAKDKSGTSDPYVTTQVGKTKKRTRTISQDLNPVWNEKFFFECHNSSDRIKVRVWDEDNDLKSKLRQKLTRESDDFLGQTIIEVRTLSGEMEVWYNLEKRTDKSAVSGAIRLHISVEIKGEEKVAPYHVQYTCLHENLFHYLCETINNGQVKLPDYKGDDAWKVYFDYPAREIVDEFAMRYGIESIYQAMTHFHCLSTKYLCQGVPAVMSTLLANINAYYAHTSASSNVSASDRFSASNFGKEKFVKLLDQLHNSLRIDLSMYRNNFPASSPEKLQDLKSTVDLLTSITFFRMKVQELSSPPRASTVVKDCAKACLRQTYQLLFENCTELYSREFQTEPSDKKDNQEEAGPSLQNLDFWHKLVALMVSVIEDDKNSYSPVLNQFPQEFNIGHLSASSLWSHFAVDMKYALEEHEQHRLCLSSAYMNLHFKCKWFYNTYCRDVPQFKNTVPEYPAWFEPFVMQWLNENDDVSLEYVNGAYMRDKKDSFCHSSEHTLFSNSVVDVFTQLTQCFDVIQKLECPDPEIVKRYMKRFAKTIVKVLSAYVDIVKRDFVNNIKNEKIAVVLMNNIQQLRVQLEKMFESMGGEKLETDAANILKDLQVTLNNHLDELSAVFAKSLEPTIKKSLAELGALLSQVKGSSGSSAQAMKALQSSPEVAADADHILHPLMDLLDGKLSQFSSSCEKTVFKRLLKELWKLVMITLEKTIVLPPMNEKNMILQSLPNAKIEDVSRLFKNNLSANRLTSNLGVQIEGLQQGFERSLNPRQCVVLDVSLETMKQFFHANGNGLKKAFLDKSPDLQSLRNALSMYTQSTDTLIKTFVTSQTKQDLPTQEDGPVGEINISVEIYTHPNSGEHKVTVKISECNELKWAQVSMFKPFVEVNMIGPHLSDKKRKFATKSKHNNVSPKFNETFYFIIGNEEEPTSFELHIAVKDYCFAREDRLVGVCILQLADIAEQGTCNCWLPLGRRVHMDETGWTVLRILSQRTNDEVAREFVKMKSDVRNDDAVSGMGNSSAPNSTIAQQAANSTADTKK</sequence>
<dbReference type="PROSITE" id="PS00479">
    <property type="entry name" value="ZF_DAG_PE_1"/>
    <property type="match status" value="1"/>
</dbReference>
<dbReference type="InterPro" id="IPR035892">
    <property type="entry name" value="C2_domain_sf"/>
</dbReference>
<dbReference type="PROSITE" id="PS50081">
    <property type="entry name" value="ZF_DAG_PE_2"/>
    <property type="match status" value="1"/>
</dbReference>
<dbReference type="InterPro" id="IPR027080">
    <property type="entry name" value="Unc-13"/>
</dbReference>
<dbReference type="SUPFAM" id="SSF49562">
    <property type="entry name" value="C2 domain (Calcium/lipid-binding domain, CaLB)"/>
    <property type="match status" value="3"/>
</dbReference>
<feature type="compositionally biased region" description="Polar residues" evidence="6">
    <location>
        <begin position="2152"/>
        <end position="2175"/>
    </location>
</feature>
<evidence type="ECO:0000256" key="5">
    <source>
        <dbReference type="ARBA" id="ARBA00022837"/>
    </source>
</evidence>
<feature type="domain" description="MHD1" evidence="9">
    <location>
        <begin position="1548"/>
        <end position="1691"/>
    </location>
</feature>
<evidence type="ECO:0000313" key="11">
    <source>
        <dbReference type="EMBL" id="KAJ6219382.1"/>
    </source>
</evidence>
<dbReference type="InterPro" id="IPR002219">
    <property type="entry name" value="PKC_DAG/PE"/>
</dbReference>
<evidence type="ECO:0000256" key="4">
    <source>
        <dbReference type="ARBA" id="ARBA00022833"/>
    </source>
</evidence>
<dbReference type="PANTHER" id="PTHR10480">
    <property type="entry name" value="PROTEIN UNC-13 HOMOLOG"/>
    <property type="match status" value="1"/>
</dbReference>